<evidence type="ECO:0000313" key="1">
    <source>
        <dbReference type="EMBL" id="KAI3735681.1"/>
    </source>
</evidence>
<dbReference type="EMBL" id="CM042050">
    <property type="protein sequence ID" value="KAI3735681.1"/>
    <property type="molecule type" value="Genomic_DNA"/>
</dbReference>
<reference evidence="1 2" key="2">
    <citation type="journal article" date="2022" name="Mol. Ecol. Resour.">
        <title>The genomes of chicory, endive, great burdock and yacon provide insights into Asteraceae paleo-polyploidization history and plant inulin production.</title>
        <authorList>
            <person name="Fan W."/>
            <person name="Wang S."/>
            <person name="Wang H."/>
            <person name="Wang A."/>
            <person name="Jiang F."/>
            <person name="Liu H."/>
            <person name="Zhao H."/>
            <person name="Xu D."/>
            <person name="Zhang Y."/>
        </authorList>
    </citation>
    <scope>NUCLEOTIDE SEQUENCE [LARGE SCALE GENOMIC DNA]</scope>
    <source>
        <strain evidence="2">cv. Niubang</strain>
    </source>
</reference>
<reference evidence="2" key="1">
    <citation type="journal article" date="2022" name="Mol. Ecol. Resour.">
        <title>The genomes of chicory, endive, great burdock and yacon provide insights into Asteraceae palaeo-polyploidization history and plant inulin production.</title>
        <authorList>
            <person name="Fan W."/>
            <person name="Wang S."/>
            <person name="Wang H."/>
            <person name="Wang A."/>
            <person name="Jiang F."/>
            <person name="Liu H."/>
            <person name="Zhao H."/>
            <person name="Xu D."/>
            <person name="Zhang Y."/>
        </authorList>
    </citation>
    <scope>NUCLEOTIDE SEQUENCE [LARGE SCALE GENOMIC DNA]</scope>
    <source>
        <strain evidence="2">cv. Niubang</strain>
    </source>
</reference>
<dbReference type="Proteomes" id="UP001055879">
    <property type="component" value="Linkage Group LG04"/>
</dbReference>
<accession>A0ACB9CN75</accession>
<evidence type="ECO:0000313" key="2">
    <source>
        <dbReference type="Proteomes" id="UP001055879"/>
    </source>
</evidence>
<organism evidence="1 2">
    <name type="scientific">Arctium lappa</name>
    <name type="common">Greater burdock</name>
    <name type="synonym">Lappa major</name>
    <dbReference type="NCBI Taxonomy" id="4217"/>
    <lineage>
        <taxon>Eukaryota</taxon>
        <taxon>Viridiplantae</taxon>
        <taxon>Streptophyta</taxon>
        <taxon>Embryophyta</taxon>
        <taxon>Tracheophyta</taxon>
        <taxon>Spermatophyta</taxon>
        <taxon>Magnoliopsida</taxon>
        <taxon>eudicotyledons</taxon>
        <taxon>Gunneridae</taxon>
        <taxon>Pentapetalae</taxon>
        <taxon>asterids</taxon>
        <taxon>campanulids</taxon>
        <taxon>Asterales</taxon>
        <taxon>Asteraceae</taxon>
        <taxon>Carduoideae</taxon>
        <taxon>Cardueae</taxon>
        <taxon>Arctiinae</taxon>
        <taxon>Arctium</taxon>
    </lineage>
</organism>
<comment type="caution">
    <text evidence="1">The sequence shown here is derived from an EMBL/GenBank/DDBJ whole genome shotgun (WGS) entry which is preliminary data.</text>
</comment>
<keyword evidence="2" id="KW-1185">Reference proteome</keyword>
<gene>
    <name evidence="1" type="ORF">L6452_15189</name>
</gene>
<proteinExistence type="predicted"/>
<sequence length="313" mass="35949">MAEDEFWLDHSDDEDKEETAHMCLMGKDVKYDESDEETSDEFDLEKLEFVLKVHKLHVENKSLEKKVNGLEVELYARGQTDQIIFLNTPNEDGNVKEKWGLGYDNPHYLKKAIIKQPTLYNFDFQQAAKKHPHLKPKFVTKSSDEVEAKEEVNRKNITKMQLPFFYQKAPQTSEDDINDLFACANDFLNSDDGCIDESIDMFDFNAKLPDHSTFIINSEVLPSVFEVGESSTKDITYSTLDSSVTMISRLTSKPRVCEKGKMKRAAHKPMPDPSTSSPFALLHMDLCGPMRTRSINGKKYVLVIMDDYSRYTL</sequence>
<name>A0ACB9CN75_ARCLA</name>
<protein>
    <submittedName>
        <fullName evidence="1">Uncharacterized protein</fullName>
    </submittedName>
</protein>